<comment type="caution">
    <text evidence="1">The sequence shown here is derived from an EMBL/GenBank/DDBJ whole genome shotgun (WGS) entry which is preliminary data.</text>
</comment>
<accession>A0A0F9M9G0</accession>
<dbReference type="EMBL" id="LAZR01004960">
    <property type="protein sequence ID" value="KKN04090.1"/>
    <property type="molecule type" value="Genomic_DNA"/>
</dbReference>
<protein>
    <submittedName>
        <fullName evidence="1">Uncharacterized protein</fullName>
    </submittedName>
</protein>
<proteinExistence type="predicted"/>
<organism evidence="1">
    <name type="scientific">marine sediment metagenome</name>
    <dbReference type="NCBI Taxonomy" id="412755"/>
    <lineage>
        <taxon>unclassified sequences</taxon>
        <taxon>metagenomes</taxon>
        <taxon>ecological metagenomes</taxon>
    </lineage>
</organism>
<dbReference type="AlphaFoldDB" id="A0A0F9M9G0"/>
<gene>
    <name evidence="1" type="ORF">LCGC14_1101070</name>
</gene>
<reference evidence="1" key="1">
    <citation type="journal article" date="2015" name="Nature">
        <title>Complex archaea that bridge the gap between prokaryotes and eukaryotes.</title>
        <authorList>
            <person name="Spang A."/>
            <person name="Saw J.H."/>
            <person name="Jorgensen S.L."/>
            <person name="Zaremba-Niedzwiedzka K."/>
            <person name="Martijn J."/>
            <person name="Lind A.E."/>
            <person name="van Eijk R."/>
            <person name="Schleper C."/>
            <person name="Guy L."/>
            <person name="Ettema T.J."/>
        </authorList>
    </citation>
    <scope>NUCLEOTIDE SEQUENCE</scope>
</reference>
<evidence type="ECO:0000313" key="1">
    <source>
        <dbReference type="EMBL" id="KKN04090.1"/>
    </source>
</evidence>
<name>A0A0F9M9G0_9ZZZZ</name>
<sequence length="102" mass="12072">MLVPKFAQGDRVIWTRNNPDEKTHRLVDILEPPMLNIEVYEAEAWKPWLDRKEVIYVIKVVDKNFGEVLMVAENVLQDQYGWENCPGKHRTIGVLWQKRVRA</sequence>